<sequence length="186" mass="21028">MNPKASSYNNSIRLILLALIAVLSCYYLWVLYKAATPNVSIAYKTYYIKQQNLYWDIDNPDLSLSIPKILKVEQNLPFLSRQGWSKDVLDHARQLESQGGLYFTVKQAIEQPIELTIDITTPVTQSIDITVNQWHGTLHPSISQPNHLTTIIPATAFLAPKAIQQLTVLNSKPLSVQQITLESEHE</sequence>
<evidence type="ECO:0000313" key="3">
    <source>
        <dbReference type="EMBL" id="QOD57507.1"/>
    </source>
</evidence>
<protein>
    <submittedName>
        <fullName evidence="3">Riboflavin synthase subunit alpha</fullName>
    </submittedName>
</protein>
<gene>
    <name evidence="3" type="ORF">IC627_06145</name>
    <name evidence="2" type="ORF">PDPUS_1_01990</name>
</gene>
<dbReference type="AlphaFoldDB" id="A0A1Q9H5R5"/>
<reference evidence="4" key="2">
    <citation type="submission" date="2017-05" db="EMBL/GenBank/DDBJ databases">
        <title>Whole genome sequence of fish pathogenic bacteria, Photobacterium damselae subsp. piscicida, strain 91-197, isolated from hybrid striped bass (Morone sp.) in USA.</title>
        <authorList>
            <person name="Teru Y."/>
            <person name="Hikima J."/>
            <person name="Kono T."/>
            <person name="Sakai M."/>
            <person name="Takano T."/>
            <person name="Hawke J.P."/>
            <person name="Takeyama H."/>
            <person name="Aoki T."/>
        </authorList>
    </citation>
    <scope>NUCLEOTIDE SEQUENCE [LARGE SCALE GENOMIC DNA]</scope>
    <source>
        <strain evidence="4">91-197</strain>
    </source>
</reference>
<proteinExistence type="predicted"/>
<feature type="transmembrane region" description="Helical" evidence="1">
    <location>
        <begin position="12"/>
        <end position="32"/>
    </location>
</feature>
<evidence type="ECO:0000313" key="4">
    <source>
        <dbReference type="Proteomes" id="UP000218676"/>
    </source>
</evidence>
<accession>A0A1Q9H5R5</accession>
<reference evidence="3 5" key="3">
    <citation type="submission" date="2020-09" db="EMBL/GenBank/DDBJ databases">
        <title>Complete, closed and curated genome sequences of Photobacterium damselae subsp. piscicida isolates from Australia indicate localised evolution and additional plasmid-borne pathogenicity mechanisms.</title>
        <authorList>
            <person name="Baseggio L."/>
            <person name="Silayeva O."/>
            <person name="Buller N."/>
            <person name="Landos M."/>
            <person name="Engelstaedter J."/>
            <person name="Barnes A.C."/>
        </authorList>
    </citation>
    <scope>NUCLEOTIDE SEQUENCE [LARGE SCALE GENOMIC DNA]</scope>
    <source>
        <strain evidence="3 5">AS-16-0540-1</strain>
    </source>
</reference>
<dbReference type="EMBL" id="CP061854">
    <property type="protein sequence ID" value="QOD57507.1"/>
    <property type="molecule type" value="Genomic_DNA"/>
</dbReference>
<name>A0A1Q9H5R5_PHODP</name>
<keyword evidence="1" id="KW-0472">Membrane</keyword>
<evidence type="ECO:0000313" key="2">
    <source>
        <dbReference type="EMBL" id="BAX53364.1"/>
    </source>
</evidence>
<dbReference type="RefSeq" id="WP_044175868.1">
    <property type="nucleotide sequence ID" value="NZ_AP018045.1"/>
</dbReference>
<dbReference type="EMBL" id="AP018045">
    <property type="protein sequence ID" value="BAX53364.1"/>
    <property type="molecule type" value="Genomic_DNA"/>
</dbReference>
<reference evidence="2" key="1">
    <citation type="journal article" date="2017" name="Genome Announc.">
        <title>Whole-Genome Sequence of Photobacterium damselae subsp. piscicida Strain 91-197, Isolated from Hybrid Striped Bass (Morone sp.) in the United States.</title>
        <authorList>
            <person name="Teru Y."/>
            <person name="Hikima J."/>
            <person name="Kono T."/>
            <person name="Sakai M."/>
            <person name="Takano T."/>
            <person name="Hawke J.P."/>
            <person name="Takeyama H."/>
            <person name="Aoki T."/>
        </authorList>
    </citation>
    <scope>NUCLEOTIDE SEQUENCE</scope>
    <source>
        <strain evidence="2">91-197</strain>
    </source>
</reference>
<keyword evidence="1" id="KW-1133">Transmembrane helix</keyword>
<dbReference type="PROSITE" id="PS51257">
    <property type="entry name" value="PROKAR_LIPOPROTEIN"/>
    <property type="match status" value="1"/>
</dbReference>
<evidence type="ECO:0000313" key="5">
    <source>
        <dbReference type="Proteomes" id="UP000516656"/>
    </source>
</evidence>
<evidence type="ECO:0000256" key="1">
    <source>
        <dbReference type="SAM" id="Phobius"/>
    </source>
</evidence>
<dbReference type="Proteomes" id="UP000218676">
    <property type="component" value="Chromosome 1"/>
</dbReference>
<keyword evidence="1" id="KW-0812">Transmembrane</keyword>
<organism evidence="3 5">
    <name type="scientific">Photobacterium damsela subsp. piscicida</name>
    <name type="common">Pasteurella piscicida</name>
    <dbReference type="NCBI Taxonomy" id="38294"/>
    <lineage>
        <taxon>Bacteria</taxon>
        <taxon>Pseudomonadati</taxon>
        <taxon>Pseudomonadota</taxon>
        <taxon>Gammaproteobacteria</taxon>
        <taxon>Vibrionales</taxon>
        <taxon>Vibrionaceae</taxon>
        <taxon>Photobacterium</taxon>
    </lineage>
</organism>
<dbReference type="Proteomes" id="UP000516656">
    <property type="component" value="Chromosome 1"/>
</dbReference>